<reference evidence="2" key="1">
    <citation type="journal article" date="2016" name="Nat. Commun.">
        <title>The Gonium pectorale genome demonstrates co-option of cell cycle regulation during the evolution of multicellularity.</title>
        <authorList>
            <person name="Hanschen E.R."/>
            <person name="Marriage T.N."/>
            <person name="Ferris P.J."/>
            <person name="Hamaji T."/>
            <person name="Toyoda A."/>
            <person name="Fujiyama A."/>
            <person name="Neme R."/>
            <person name="Noguchi H."/>
            <person name="Minakuchi Y."/>
            <person name="Suzuki M."/>
            <person name="Kawai-Toyooka H."/>
            <person name="Smith D.R."/>
            <person name="Sparks H."/>
            <person name="Anderson J."/>
            <person name="Bakaric R."/>
            <person name="Luria V."/>
            <person name="Karger A."/>
            <person name="Kirschner M.W."/>
            <person name="Durand P.M."/>
            <person name="Michod R.E."/>
            <person name="Nozaki H."/>
            <person name="Olson B.J."/>
        </authorList>
    </citation>
    <scope>NUCLEOTIDE SEQUENCE [LARGE SCALE GENOMIC DNA]</scope>
    <source>
        <strain evidence="2">NIES-2863</strain>
    </source>
</reference>
<dbReference type="EMBL" id="LSYV01000005">
    <property type="protein sequence ID" value="KXZ54588.1"/>
    <property type="molecule type" value="Genomic_DNA"/>
</dbReference>
<protein>
    <submittedName>
        <fullName evidence="1">Uncharacterized protein</fullName>
    </submittedName>
</protein>
<dbReference type="AlphaFoldDB" id="A0A150GY28"/>
<proteinExistence type="predicted"/>
<comment type="caution">
    <text evidence="1">The sequence shown here is derived from an EMBL/GenBank/DDBJ whole genome shotgun (WGS) entry which is preliminary data.</text>
</comment>
<sequence>MATQPCSAGHFQTESDQAQVTASGDFSVKAAKPIARLELTFPLSSINGSKPWFFEPSDELFEQLRQQAAELKAEMCPKNDRAPSDCCVTSQQATLI</sequence>
<gene>
    <name evidence="1" type="ORF">GPECTOR_4g653</name>
</gene>
<name>A0A150GY28_GONPE</name>
<accession>A0A150GY28</accession>
<organism evidence="1 2">
    <name type="scientific">Gonium pectorale</name>
    <name type="common">Green alga</name>
    <dbReference type="NCBI Taxonomy" id="33097"/>
    <lineage>
        <taxon>Eukaryota</taxon>
        <taxon>Viridiplantae</taxon>
        <taxon>Chlorophyta</taxon>
        <taxon>core chlorophytes</taxon>
        <taxon>Chlorophyceae</taxon>
        <taxon>CS clade</taxon>
        <taxon>Chlamydomonadales</taxon>
        <taxon>Volvocaceae</taxon>
        <taxon>Gonium</taxon>
    </lineage>
</organism>
<evidence type="ECO:0000313" key="2">
    <source>
        <dbReference type="Proteomes" id="UP000075714"/>
    </source>
</evidence>
<evidence type="ECO:0000313" key="1">
    <source>
        <dbReference type="EMBL" id="KXZ54588.1"/>
    </source>
</evidence>
<keyword evidence="2" id="KW-1185">Reference proteome</keyword>
<dbReference type="Proteomes" id="UP000075714">
    <property type="component" value="Unassembled WGS sequence"/>
</dbReference>